<keyword evidence="2" id="KW-0479">Metal-binding</keyword>
<proteinExistence type="inferred from homology"/>
<reference evidence="5" key="1">
    <citation type="submission" date="2019-03" db="EMBL/GenBank/DDBJ databases">
        <authorList>
            <person name="Mank J."/>
            <person name="Almeida P."/>
        </authorList>
    </citation>
    <scope>NUCLEOTIDE SEQUENCE</scope>
    <source>
        <strain evidence="5">78183</strain>
    </source>
</reference>
<dbReference type="InterPro" id="IPR003293">
    <property type="entry name" value="Nudix_hydrolase6-like"/>
</dbReference>
<dbReference type="SUPFAM" id="SSF55811">
    <property type="entry name" value="Nudix"/>
    <property type="match status" value="1"/>
</dbReference>
<evidence type="ECO:0000313" key="5">
    <source>
        <dbReference type="EMBL" id="VFU61856.1"/>
    </source>
</evidence>
<name>A0A6N2N4L8_SALVM</name>
<dbReference type="AlphaFoldDB" id="A0A6N2N4L8"/>
<evidence type="ECO:0000256" key="2">
    <source>
        <dbReference type="ARBA" id="ARBA00022723"/>
    </source>
</evidence>
<dbReference type="PROSITE" id="PS00893">
    <property type="entry name" value="NUDIX_BOX"/>
    <property type="match status" value="1"/>
</dbReference>
<dbReference type="CDD" id="cd04670">
    <property type="entry name" value="NUDIX_ASFGF2_Nudt6"/>
    <property type="match status" value="1"/>
</dbReference>
<dbReference type="Gene3D" id="3.40.630.30">
    <property type="match status" value="1"/>
</dbReference>
<dbReference type="InterPro" id="IPR000086">
    <property type="entry name" value="NUDIX_hydrolase_dom"/>
</dbReference>
<dbReference type="InterPro" id="IPR040618">
    <property type="entry name" value="Pre-Nudix"/>
</dbReference>
<evidence type="ECO:0000256" key="1">
    <source>
        <dbReference type="ARBA" id="ARBA00005582"/>
    </source>
</evidence>
<sequence length="377" mass="42810">MQQGSILIMTAAINGWQCSLYHCRQYARTPEISLTKSCHVQRYLSRGLNSSSSPSVGYGYVRRRGGNHAVSPDVSSLSPGFAVEFLEAFDDEYDGVIVDPNKLPSSANAFASSLRASLSSWKWKGRKGIWLKIWLEQADLVPIAIKEGFQYHHAEPGYVMLTYWIPDDPCMLPTSPSHQIGVGGFVLAVKEKCPCSCPNVWKMPTGYINKSEDIFCGAIREVKEETGVDTSFLKMVAFRHAHMLAFDKSDILFVCMLTPLSYEIAIDDKEIQAAMWMPLHEFVGQPFYEEDQMSRKVIDACVAAHEDRYNGFVARQLTSKLDGQSSHLYYDDVLHPHDYTRSRENKIPPGYKQCLLNVYTVDWKDKRKTLRVLYFKT</sequence>
<gene>
    <name evidence="5" type="ORF">SVIM_LOCUS464527</name>
</gene>
<dbReference type="PANTHER" id="PTHR13994">
    <property type="entry name" value="NUDIX HYDROLASE RELATED"/>
    <property type="match status" value="1"/>
</dbReference>
<dbReference type="Gene3D" id="3.90.79.10">
    <property type="entry name" value="Nucleoside Triphosphate Pyrophosphohydrolase"/>
    <property type="match status" value="1"/>
</dbReference>
<dbReference type="PROSITE" id="PS51462">
    <property type="entry name" value="NUDIX"/>
    <property type="match status" value="1"/>
</dbReference>
<evidence type="ECO:0000259" key="4">
    <source>
        <dbReference type="PROSITE" id="PS51462"/>
    </source>
</evidence>
<dbReference type="InterPro" id="IPR020084">
    <property type="entry name" value="NUDIX_hydrolase_CS"/>
</dbReference>
<feature type="domain" description="Nudix hydrolase" evidence="4">
    <location>
        <begin position="150"/>
        <end position="299"/>
    </location>
</feature>
<dbReference type="PANTHER" id="PTHR13994:SF53">
    <property type="entry name" value="NUDIX HYDROLASE 8-LIKE"/>
    <property type="match status" value="1"/>
</dbReference>
<evidence type="ECO:0000256" key="3">
    <source>
        <dbReference type="ARBA" id="ARBA00022801"/>
    </source>
</evidence>
<dbReference type="GO" id="GO:0051287">
    <property type="term" value="F:NAD binding"/>
    <property type="evidence" value="ECO:0007669"/>
    <property type="project" value="TreeGrafter"/>
</dbReference>
<dbReference type="InterPro" id="IPR015797">
    <property type="entry name" value="NUDIX_hydrolase-like_dom_sf"/>
</dbReference>
<dbReference type="GO" id="GO:0035529">
    <property type="term" value="F:NADH pyrophosphatase activity"/>
    <property type="evidence" value="ECO:0007669"/>
    <property type="project" value="TreeGrafter"/>
</dbReference>
<dbReference type="Pfam" id="PF00293">
    <property type="entry name" value="NUDIX"/>
    <property type="match status" value="1"/>
</dbReference>
<accession>A0A6N2N4L8</accession>
<dbReference type="PRINTS" id="PR01356">
    <property type="entry name" value="GFGPROTEIN"/>
</dbReference>
<keyword evidence="3" id="KW-0378">Hydrolase</keyword>
<dbReference type="GO" id="GO:0046872">
    <property type="term" value="F:metal ion binding"/>
    <property type="evidence" value="ECO:0007669"/>
    <property type="project" value="UniProtKB-KW"/>
</dbReference>
<organism evidence="5">
    <name type="scientific">Salix viminalis</name>
    <name type="common">Common osier</name>
    <name type="synonym">Basket willow</name>
    <dbReference type="NCBI Taxonomy" id="40686"/>
    <lineage>
        <taxon>Eukaryota</taxon>
        <taxon>Viridiplantae</taxon>
        <taxon>Streptophyta</taxon>
        <taxon>Embryophyta</taxon>
        <taxon>Tracheophyta</taxon>
        <taxon>Spermatophyta</taxon>
        <taxon>Magnoliopsida</taxon>
        <taxon>eudicotyledons</taxon>
        <taxon>Gunneridae</taxon>
        <taxon>Pentapetalae</taxon>
        <taxon>rosids</taxon>
        <taxon>fabids</taxon>
        <taxon>Malpighiales</taxon>
        <taxon>Salicaceae</taxon>
        <taxon>Saliceae</taxon>
        <taxon>Salix</taxon>
    </lineage>
</organism>
<dbReference type="FunFam" id="3.90.79.10:FF:000015">
    <property type="entry name" value="Nudix hydrolase 8"/>
    <property type="match status" value="1"/>
</dbReference>
<dbReference type="EMBL" id="CAADRP010002140">
    <property type="protein sequence ID" value="VFU61856.1"/>
    <property type="molecule type" value="Genomic_DNA"/>
</dbReference>
<comment type="similarity">
    <text evidence="1">Belongs to the Nudix hydrolase family.</text>
</comment>
<protein>
    <recommendedName>
        <fullName evidence="4">Nudix hydrolase domain-containing protein</fullName>
    </recommendedName>
</protein>
<dbReference type="Pfam" id="PF18290">
    <property type="entry name" value="Nudix_hydro"/>
    <property type="match status" value="1"/>
</dbReference>
<dbReference type="GO" id="GO:0047631">
    <property type="term" value="F:ADP-ribose diphosphatase activity"/>
    <property type="evidence" value="ECO:0007669"/>
    <property type="project" value="TreeGrafter"/>
</dbReference>
<dbReference type="FunFam" id="3.40.630.30:FF:000016">
    <property type="entry name" value="nudix hydrolase 2"/>
    <property type="match status" value="1"/>
</dbReference>